<dbReference type="Pfam" id="PF21984">
    <property type="entry name" value="DnaD_N"/>
    <property type="match status" value="1"/>
</dbReference>
<dbReference type="Gene3D" id="1.10.10.10">
    <property type="entry name" value="Winged helix-like DNA-binding domain superfamily/Winged helix DNA-binding domain"/>
    <property type="match status" value="1"/>
</dbReference>
<dbReference type="RefSeq" id="WP_188386741.1">
    <property type="nucleotide sequence ID" value="NZ_BMFK01000001.1"/>
</dbReference>
<evidence type="ECO:0000313" key="4">
    <source>
        <dbReference type="EMBL" id="GGE56560.1"/>
    </source>
</evidence>
<dbReference type="PANTHER" id="PTHR37293">
    <property type="entry name" value="PHAGE REPLICATION PROTEIN-RELATED"/>
    <property type="match status" value="1"/>
</dbReference>
<protein>
    <submittedName>
        <fullName evidence="4">DNA replication protein</fullName>
    </submittedName>
</protein>
<evidence type="ECO:0000259" key="2">
    <source>
        <dbReference type="Pfam" id="PF07261"/>
    </source>
</evidence>
<reference evidence="4" key="1">
    <citation type="journal article" date="2014" name="Int. J. Syst. Evol. Microbiol.">
        <title>Complete genome sequence of Corynebacterium casei LMG S-19264T (=DSM 44701T), isolated from a smear-ripened cheese.</title>
        <authorList>
            <consortium name="US DOE Joint Genome Institute (JGI-PGF)"/>
            <person name="Walter F."/>
            <person name="Albersmeier A."/>
            <person name="Kalinowski J."/>
            <person name="Ruckert C."/>
        </authorList>
    </citation>
    <scope>NUCLEOTIDE SEQUENCE</scope>
    <source>
        <strain evidence="4">CGMCC 1.12698</strain>
    </source>
</reference>
<comment type="caution">
    <text evidence="4">The sequence shown here is derived from an EMBL/GenBank/DDBJ whole genome shotgun (WGS) entry which is preliminary data.</text>
</comment>
<gene>
    <name evidence="4" type="primary">dnaD</name>
    <name evidence="4" type="ORF">GCM10007140_03610</name>
</gene>
<reference evidence="4" key="2">
    <citation type="submission" date="2020-09" db="EMBL/GenBank/DDBJ databases">
        <authorList>
            <person name="Sun Q."/>
            <person name="Zhou Y."/>
        </authorList>
    </citation>
    <scope>NUCLEOTIDE SEQUENCE</scope>
    <source>
        <strain evidence="4">CGMCC 1.12698</strain>
    </source>
</reference>
<dbReference type="InterPro" id="IPR053162">
    <property type="entry name" value="DnaD"/>
</dbReference>
<dbReference type="EMBL" id="BMFK01000001">
    <property type="protein sequence ID" value="GGE56560.1"/>
    <property type="molecule type" value="Genomic_DNA"/>
</dbReference>
<dbReference type="NCBIfam" id="TIGR01446">
    <property type="entry name" value="DnaD_dom"/>
    <property type="match status" value="1"/>
</dbReference>
<dbReference type="InterPro" id="IPR036388">
    <property type="entry name" value="WH-like_DNA-bd_sf"/>
</dbReference>
<dbReference type="Proteomes" id="UP000605259">
    <property type="component" value="Unassembled WGS sequence"/>
</dbReference>
<feature type="domain" description="DnaD N-terminal" evidence="3">
    <location>
        <begin position="18"/>
        <end position="115"/>
    </location>
</feature>
<dbReference type="PANTHER" id="PTHR37293:SF6">
    <property type="entry name" value="DNA REPLICATION PROTEIN DNAD"/>
    <property type="match status" value="1"/>
</dbReference>
<evidence type="ECO:0000259" key="3">
    <source>
        <dbReference type="Pfam" id="PF21984"/>
    </source>
</evidence>
<feature type="domain" description="DnaB/C C-terminal" evidence="2">
    <location>
        <begin position="131"/>
        <end position="203"/>
    </location>
</feature>
<dbReference type="Gene3D" id="1.10.10.630">
    <property type="entry name" value="DnaD domain-like"/>
    <property type="match status" value="1"/>
</dbReference>
<evidence type="ECO:0000313" key="5">
    <source>
        <dbReference type="Proteomes" id="UP000605259"/>
    </source>
</evidence>
<sequence length="234" mass="27650">MENKHLLIKWLQEGSIAIPKLLMNNYKKVGLNELEMMVVLHIHTFIESGNPFPTPDEIAEKMTITSVHCTDILRQLFQRGFLAIEQESVASPVIMERYTLQPLWEKMMYSLSNEVVQEKKKVEEANQVHLYSIFEQEFGRPLSPFECDTLRMWEDQDSHAPELIKAALREAVISGKLNFRYIDRILFEWKKNNIKTIEQAQQQGKKFRQFQQQRPAKAEQEYKGTIPFYNWLDQ</sequence>
<accession>A0A917EKW1</accession>
<comment type="similarity">
    <text evidence="1">Belongs to the DnaB/DnaD family.</text>
</comment>
<dbReference type="AlphaFoldDB" id="A0A917EKW1"/>
<dbReference type="InterPro" id="IPR006343">
    <property type="entry name" value="DnaB/C_C"/>
</dbReference>
<dbReference type="InterPro" id="IPR036390">
    <property type="entry name" value="WH_DNA-bd_sf"/>
</dbReference>
<proteinExistence type="inferred from homology"/>
<name>A0A917EKW1_9BACI</name>
<organism evidence="4 5">
    <name type="scientific">Priestia taiwanensis</name>
    <dbReference type="NCBI Taxonomy" id="1347902"/>
    <lineage>
        <taxon>Bacteria</taxon>
        <taxon>Bacillati</taxon>
        <taxon>Bacillota</taxon>
        <taxon>Bacilli</taxon>
        <taxon>Bacillales</taxon>
        <taxon>Bacillaceae</taxon>
        <taxon>Priestia</taxon>
    </lineage>
</organism>
<evidence type="ECO:0000256" key="1">
    <source>
        <dbReference type="ARBA" id="ARBA00093462"/>
    </source>
</evidence>
<dbReference type="SUPFAM" id="SSF46785">
    <property type="entry name" value="Winged helix' DNA-binding domain"/>
    <property type="match status" value="1"/>
</dbReference>
<dbReference type="SUPFAM" id="SSF158499">
    <property type="entry name" value="DnaD domain-like"/>
    <property type="match status" value="1"/>
</dbReference>
<keyword evidence="5" id="KW-1185">Reference proteome</keyword>
<dbReference type="Pfam" id="PF07261">
    <property type="entry name" value="DnaB_2"/>
    <property type="match status" value="1"/>
</dbReference>
<dbReference type="InterPro" id="IPR053843">
    <property type="entry name" value="DnaD_N"/>
</dbReference>
<dbReference type="InterPro" id="IPR034829">
    <property type="entry name" value="DnaD-like_sf"/>
</dbReference>